<dbReference type="SUPFAM" id="SSF48264">
    <property type="entry name" value="Cytochrome P450"/>
    <property type="match status" value="1"/>
</dbReference>
<reference evidence="3" key="2">
    <citation type="submission" date="2020-05" db="UniProtKB">
        <authorList>
            <consortium name="EnsemblMetazoa"/>
        </authorList>
    </citation>
    <scope>IDENTIFICATION</scope>
    <source>
        <strain evidence="3">wikel</strain>
    </source>
</reference>
<gene>
    <name evidence="2" type="ORF">IscW_ISCW007380</name>
</gene>
<dbReference type="HOGENOM" id="CLU_2280456_0_0_1"/>
<dbReference type="VEuPathDB" id="VectorBase:ISCW007380"/>
<reference evidence="2 4" key="1">
    <citation type="submission" date="2008-03" db="EMBL/GenBank/DDBJ databases">
        <title>Annotation of Ixodes scapularis.</title>
        <authorList>
            <consortium name="Ixodes scapularis Genome Project Consortium"/>
            <person name="Caler E."/>
            <person name="Hannick L.I."/>
            <person name="Bidwell S."/>
            <person name="Joardar V."/>
            <person name="Thiagarajan M."/>
            <person name="Amedeo P."/>
            <person name="Galinsky K.J."/>
            <person name="Schobel S."/>
            <person name="Inman J."/>
            <person name="Hostetler J."/>
            <person name="Miller J."/>
            <person name="Hammond M."/>
            <person name="Megy K."/>
            <person name="Lawson D."/>
            <person name="Kodira C."/>
            <person name="Sutton G."/>
            <person name="Meyer J."/>
            <person name="Hill C.A."/>
            <person name="Birren B."/>
            <person name="Nene V."/>
            <person name="Collins F."/>
            <person name="Alarcon-Chaidez F."/>
            <person name="Wikel S."/>
            <person name="Strausberg R."/>
        </authorList>
    </citation>
    <scope>NUCLEOTIDE SEQUENCE [LARGE SCALE GENOMIC DNA]</scope>
    <source>
        <strain evidence="4">Wikel</strain>
        <strain evidence="2">Wikel colony</strain>
    </source>
</reference>
<dbReference type="PaxDb" id="6945-B7PUV8"/>
<dbReference type="EMBL" id="DS795650">
    <property type="protein sequence ID" value="EEC10380.1"/>
    <property type="molecule type" value="Genomic_DNA"/>
</dbReference>
<dbReference type="GO" id="GO:0005506">
    <property type="term" value="F:iron ion binding"/>
    <property type="evidence" value="ECO:0007669"/>
    <property type="project" value="InterPro"/>
</dbReference>
<sequence>MIPYMSQVADIFVEILGEKADEGKEYPMLCLFQGLTMDYVGRAAFGFDCTFQRDLKHPFLRTAQSVLPGVMTGPFHFLARKKMEYLNTSVLLRNLETFFEGA</sequence>
<dbReference type="InParanoid" id="B7PUV8"/>
<dbReference type="Proteomes" id="UP000001555">
    <property type="component" value="Unassembled WGS sequence"/>
</dbReference>
<accession>B7PUV8</accession>
<keyword evidence="4" id="KW-1185">Reference proteome</keyword>
<evidence type="ECO:0000313" key="2">
    <source>
        <dbReference type="EMBL" id="EEC10380.1"/>
    </source>
</evidence>
<evidence type="ECO:0000313" key="4">
    <source>
        <dbReference type="Proteomes" id="UP000001555"/>
    </source>
</evidence>
<dbReference type="AlphaFoldDB" id="B7PUV8"/>
<name>B7PUV8_IXOSC</name>
<dbReference type="GO" id="GO:0016705">
    <property type="term" value="F:oxidoreductase activity, acting on paired donors, with incorporation or reduction of molecular oxygen"/>
    <property type="evidence" value="ECO:0007669"/>
    <property type="project" value="InterPro"/>
</dbReference>
<dbReference type="InterPro" id="IPR036396">
    <property type="entry name" value="Cyt_P450_sf"/>
</dbReference>
<dbReference type="GO" id="GO:0020037">
    <property type="term" value="F:heme binding"/>
    <property type="evidence" value="ECO:0007669"/>
    <property type="project" value="InterPro"/>
</dbReference>
<keyword evidence="1" id="KW-0560">Oxidoreductase</keyword>
<evidence type="ECO:0000313" key="3">
    <source>
        <dbReference type="EnsemblMetazoa" id="ISCW007380-PA"/>
    </source>
</evidence>
<dbReference type="VEuPathDB" id="VectorBase:ISCI007380"/>
<organism>
    <name type="scientific">Ixodes scapularis</name>
    <name type="common">Black-legged tick</name>
    <name type="synonym">Deer tick</name>
    <dbReference type="NCBI Taxonomy" id="6945"/>
    <lineage>
        <taxon>Eukaryota</taxon>
        <taxon>Metazoa</taxon>
        <taxon>Ecdysozoa</taxon>
        <taxon>Arthropoda</taxon>
        <taxon>Chelicerata</taxon>
        <taxon>Arachnida</taxon>
        <taxon>Acari</taxon>
        <taxon>Parasitiformes</taxon>
        <taxon>Ixodida</taxon>
        <taxon>Ixodoidea</taxon>
        <taxon>Ixodidae</taxon>
        <taxon>Ixodinae</taxon>
        <taxon>Ixodes</taxon>
    </lineage>
</organism>
<proteinExistence type="predicted"/>
<dbReference type="EnsemblMetazoa" id="ISCW007380-RA">
    <property type="protein sequence ID" value="ISCW007380-PA"/>
    <property type="gene ID" value="ISCW007380"/>
</dbReference>
<evidence type="ECO:0000256" key="1">
    <source>
        <dbReference type="ARBA" id="ARBA00023033"/>
    </source>
</evidence>
<dbReference type="EMBL" id="ABJB010154396">
    <property type="status" value="NOT_ANNOTATED_CDS"/>
    <property type="molecule type" value="Genomic_DNA"/>
</dbReference>
<dbReference type="Gene3D" id="1.10.630.10">
    <property type="entry name" value="Cytochrome P450"/>
    <property type="match status" value="1"/>
</dbReference>
<dbReference type="GO" id="GO:0004497">
    <property type="term" value="F:monooxygenase activity"/>
    <property type="evidence" value="ECO:0007669"/>
    <property type="project" value="UniProtKB-KW"/>
</dbReference>
<keyword evidence="1" id="KW-0503">Monooxygenase</keyword>
<protein>
    <submittedName>
        <fullName evidence="2 3">Uncharacterized protein</fullName>
    </submittedName>
</protein>